<dbReference type="EMBL" id="JAUSYA010000001">
    <property type="protein sequence ID" value="MDQ0687836.1"/>
    <property type="molecule type" value="Genomic_DNA"/>
</dbReference>
<evidence type="ECO:0000256" key="1">
    <source>
        <dbReference type="SAM" id="MobiDB-lite"/>
    </source>
</evidence>
<evidence type="ECO:0000313" key="3">
    <source>
        <dbReference type="Proteomes" id="UP001243364"/>
    </source>
</evidence>
<protein>
    <submittedName>
        <fullName evidence="2">Uncharacterized protein</fullName>
    </submittedName>
</protein>
<gene>
    <name evidence="2" type="ORF">QFZ56_006799</name>
</gene>
<name>A0ABU0QCD1_STRAH</name>
<accession>A0ABU0QCD1</accession>
<evidence type="ECO:0000313" key="2">
    <source>
        <dbReference type="EMBL" id="MDQ0687836.1"/>
    </source>
</evidence>
<keyword evidence="3" id="KW-1185">Reference proteome</keyword>
<sequence length="87" mass="9535">MHAAVETGAAGDPVVRERLVRLWAELRTMRWNALRTLGEVAEAEFDQERRGGEQVARPTCVGRDSARRPTGLACRDPSVKATLAPPP</sequence>
<feature type="region of interest" description="Disordered" evidence="1">
    <location>
        <begin position="46"/>
        <end position="87"/>
    </location>
</feature>
<comment type="caution">
    <text evidence="2">The sequence shown here is derived from an EMBL/GenBank/DDBJ whole genome shotgun (WGS) entry which is preliminary data.</text>
</comment>
<dbReference type="Proteomes" id="UP001243364">
    <property type="component" value="Unassembled WGS sequence"/>
</dbReference>
<organism evidence="2 3">
    <name type="scientific">Streptomyces achromogenes</name>
    <dbReference type="NCBI Taxonomy" id="67255"/>
    <lineage>
        <taxon>Bacteria</taxon>
        <taxon>Bacillati</taxon>
        <taxon>Actinomycetota</taxon>
        <taxon>Actinomycetes</taxon>
        <taxon>Kitasatosporales</taxon>
        <taxon>Streptomycetaceae</taxon>
        <taxon>Streptomyces</taxon>
    </lineage>
</organism>
<proteinExistence type="predicted"/>
<reference evidence="2 3" key="1">
    <citation type="submission" date="2023-07" db="EMBL/GenBank/DDBJ databases">
        <title>Comparative genomics of wheat-associated soil bacteria to identify genetic determinants of phenazine resistance.</title>
        <authorList>
            <person name="Mouncey N."/>
        </authorList>
    </citation>
    <scope>NUCLEOTIDE SEQUENCE [LARGE SCALE GENOMIC DNA]</scope>
    <source>
        <strain evidence="2 3">W4I19-2</strain>
    </source>
</reference>